<evidence type="ECO:0000313" key="2">
    <source>
        <dbReference type="Proteomes" id="UP000532121"/>
    </source>
</evidence>
<dbReference type="Proteomes" id="UP000532121">
    <property type="component" value="Unassembled WGS sequence"/>
</dbReference>
<comment type="caution">
    <text evidence="1">The sequence shown here is derived from an EMBL/GenBank/DDBJ whole genome shotgun (WGS) entry which is preliminary data.</text>
</comment>
<protein>
    <submittedName>
        <fullName evidence="1">Uncharacterized protein</fullName>
    </submittedName>
</protein>
<proteinExistence type="predicted"/>
<accession>A0A7X9LEV1</accession>
<dbReference type="RefSeq" id="WP_193524071.1">
    <property type="nucleotide sequence ID" value="NZ_JABASA010000032.1"/>
</dbReference>
<gene>
    <name evidence="1" type="ORF">HHO37_10075</name>
</gene>
<organism evidence="1 2">
    <name type="scientific">Streptococcus ratti</name>
    <dbReference type="NCBI Taxonomy" id="1341"/>
    <lineage>
        <taxon>Bacteria</taxon>
        <taxon>Bacillati</taxon>
        <taxon>Bacillota</taxon>
        <taxon>Bacilli</taxon>
        <taxon>Lactobacillales</taxon>
        <taxon>Streptococcaceae</taxon>
        <taxon>Streptococcus</taxon>
    </lineage>
</organism>
<sequence>MNKEIYQFSNKTQTKALKKNPYILITGKPGEGRSFIFPSPNQSMIAIPKAIFELPLEEKAKAFKELEENLSQYKRKEN</sequence>
<dbReference type="EMBL" id="JABASA010000032">
    <property type="protein sequence ID" value="NMD49978.1"/>
    <property type="molecule type" value="Genomic_DNA"/>
</dbReference>
<evidence type="ECO:0000313" key="1">
    <source>
        <dbReference type="EMBL" id="NMD49978.1"/>
    </source>
</evidence>
<name>A0A7X9LEV1_STRRT</name>
<reference evidence="1 2" key="1">
    <citation type="submission" date="2020-04" db="EMBL/GenBank/DDBJ databases">
        <title>MicrobeNet Type strains.</title>
        <authorList>
            <person name="Nicholson A.C."/>
        </authorList>
    </citation>
    <scope>NUCLEOTIDE SEQUENCE [LARGE SCALE GENOMIC DNA]</scope>
    <source>
        <strain evidence="1 2">DSM 22768</strain>
    </source>
</reference>
<dbReference type="AlphaFoldDB" id="A0A7X9LEV1"/>